<dbReference type="AlphaFoldDB" id="A0ABD5VYP6"/>
<name>A0ABD5VYP6_9EURY</name>
<dbReference type="PANTHER" id="PTHR10151:SF120">
    <property type="entry name" value="BIS(5'-ADENOSYL)-TRIPHOSPHATASE"/>
    <property type="match status" value="1"/>
</dbReference>
<proteinExistence type="predicted"/>
<comment type="caution">
    <text evidence="1">The sequence shown here is derived from an EMBL/GenBank/DDBJ whole genome shotgun (WGS) entry which is preliminary data.</text>
</comment>
<dbReference type="InterPro" id="IPR002591">
    <property type="entry name" value="Phosphodiest/P_Trfase"/>
</dbReference>
<dbReference type="RefSeq" id="WP_382185285.1">
    <property type="nucleotide sequence ID" value="NZ_JBHSZI010000001.1"/>
</dbReference>
<gene>
    <name evidence="1" type="ORF">ACFQQG_09570</name>
</gene>
<accession>A0ABD5VYP6</accession>
<dbReference type="Pfam" id="PF01663">
    <property type="entry name" value="Phosphodiest"/>
    <property type="match status" value="1"/>
</dbReference>
<evidence type="ECO:0000313" key="1">
    <source>
        <dbReference type="EMBL" id="MFC7058378.1"/>
    </source>
</evidence>
<dbReference type="Gene3D" id="3.40.720.10">
    <property type="entry name" value="Alkaline Phosphatase, subunit A"/>
    <property type="match status" value="1"/>
</dbReference>
<reference evidence="1 2" key="1">
    <citation type="journal article" date="2019" name="Int. J. Syst. Evol. Microbiol.">
        <title>The Global Catalogue of Microorganisms (GCM) 10K type strain sequencing project: providing services to taxonomists for standard genome sequencing and annotation.</title>
        <authorList>
            <consortium name="The Broad Institute Genomics Platform"/>
            <consortium name="The Broad Institute Genome Sequencing Center for Infectious Disease"/>
            <person name="Wu L."/>
            <person name="Ma J."/>
        </authorList>
    </citation>
    <scope>NUCLEOTIDE SEQUENCE [LARGE SCALE GENOMIC DNA]</scope>
    <source>
        <strain evidence="1 2">JCM 30072</strain>
    </source>
</reference>
<dbReference type="EMBL" id="JBHSZI010000001">
    <property type="protein sequence ID" value="MFC7058378.1"/>
    <property type="molecule type" value="Genomic_DNA"/>
</dbReference>
<dbReference type="GO" id="GO:0016787">
    <property type="term" value="F:hydrolase activity"/>
    <property type="evidence" value="ECO:0007669"/>
    <property type="project" value="UniProtKB-ARBA"/>
</dbReference>
<organism evidence="1 2">
    <name type="scientific">Halovenus salina</name>
    <dbReference type="NCBI Taxonomy" id="1510225"/>
    <lineage>
        <taxon>Archaea</taxon>
        <taxon>Methanobacteriati</taxon>
        <taxon>Methanobacteriota</taxon>
        <taxon>Stenosarchaea group</taxon>
        <taxon>Halobacteria</taxon>
        <taxon>Halobacteriales</taxon>
        <taxon>Haloarculaceae</taxon>
        <taxon>Halovenus</taxon>
    </lineage>
</organism>
<evidence type="ECO:0000313" key="2">
    <source>
        <dbReference type="Proteomes" id="UP001596445"/>
    </source>
</evidence>
<keyword evidence="2" id="KW-1185">Reference proteome</keyword>
<sequence>MTETIVLGLDGATWDILKPLIQEGALPNIERLRSDGHSGTLESTFPPITAPAWLSMATGQNPGKTGVFYFLNREDSESFDFETLGSDKFHGQSFWDVFSAHEQSVGIFNYPMLYPPYEINGFMVSGLGSEADDTITYPRSLGAELRRGNQRISGQGPVC</sequence>
<dbReference type="Proteomes" id="UP001596445">
    <property type="component" value="Unassembled WGS sequence"/>
</dbReference>
<protein>
    <submittedName>
        <fullName evidence="1">Alkaline phosphatase family protein</fullName>
    </submittedName>
</protein>
<dbReference type="SUPFAM" id="SSF53649">
    <property type="entry name" value="Alkaline phosphatase-like"/>
    <property type="match status" value="1"/>
</dbReference>
<dbReference type="InterPro" id="IPR017850">
    <property type="entry name" value="Alkaline_phosphatase_core_sf"/>
</dbReference>
<dbReference type="PANTHER" id="PTHR10151">
    <property type="entry name" value="ECTONUCLEOTIDE PYROPHOSPHATASE/PHOSPHODIESTERASE"/>
    <property type="match status" value="1"/>
</dbReference>